<evidence type="ECO:0000313" key="3">
    <source>
        <dbReference type="Proteomes" id="UP000194012"/>
    </source>
</evidence>
<dbReference type="GO" id="GO:0005694">
    <property type="term" value="C:chromosome"/>
    <property type="evidence" value="ECO:0007669"/>
    <property type="project" value="TreeGrafter"/>
</dbReference>
<accession>A0A1X7AC87</accession>
<feature type="domain" description="ParB-like N-terminal" evidence="1">
    <location>
        <begin position="14"/>
        <end position="108"/>
    </location>
</feature>
<dbReference type="Pfam" id="PF02195">
    <property type="entry name" value="ParB_N"/>
    <property type="match status" value="1"/>
</dbReference>
<dbReference type="PANTHER" id="PTHR33375">
    <property type="entry name" value="CHROMOSOME-PARTITIONING PROTEIN PARB-RELATED"/>
    <property type="match status" value="1"/>
</dbReference>
<dbReference type="InterPro" id="IPR050336">
    <property type="entry name" value="Chromosome_partition/occlusion"/>
</dbReference>
<dbReference type="PANTHER" id="PTHR33375:SF1">
    <property type="entry name" value="CHROMOSOME-PARTITIONING PROTEIN PARB-RELATED"/>
    <property type="match status" value="1"/>
</dbReference>
<dbReference type="InterPro" id="IPR003115">
    <property type="entry name" value="ParB_N"/>
</dbReference>
<dbReference type="SMART" id="SM00470">
    <property type="entry name" value="ParB"/>
    <property type="match status" value="1"/>
</dbReference>
<dbReference type="GO" id="GO:0045881">
    <property type="term" value="P:positive regulation of sporulation resulting in formation of a cellular spore"/>
    <property type="evidence" value="ECO:0007669"/>
    <property type="project" value="TreeGrafter"/>
</dbReference>
<gene>
    <name evidence="2" type="primary">novG</name>
    <name evidence="2" type="ORF">ROG8370_03842</name>
</gene>
<dbReference type="EMBL" id="FWFJ01000076">
    <property type="protein sequence ID" value="SLN76020.1"/>
    <property type="molecule type" value="Genomic_DNA"/>
</dbReference>
<reference evidence="3" key="1">
    <citation type="submission" date="2017-03" db="EMBL/GenBank/DDBJ databases">
        <authorList>
            <person name="Rodrigo-Torres L."/>
            <person name="Arahal R.D."/>
            <person name="Lucena T."/>
        </authorList>
    </citation>
    <scope>NUCLEOTIDE SEQUENCE [LARGE SCALE GENOMIC DNA]</scope>
    <source>
        <strain evidence="3">CECT 8370</strain>
    </source>
</reference>
<dbReference type="Proteomes" id="UP000194012">
    <property type="component" value="Unassembled WGS sequence"/>
</dbReference>
<protein>
    <submittedName>
        <fullName evidence="2">Transcriptional regulator NovG</fullName>
    </submittedName>
</protein>
<dbReference type="Gene3D" id="3.90.1530.10">
    <property type="entry name" value="Conserved hypothetical protein from pyrococcus furiosus pfu- 392566-001, ParB domain"/>
    <property type="match status" value="1"/>
</dbReference>
<keyword evidence="3" id="KW-1185">Reference proteome</keyword>
<dbReference type="OrthoDB" id="7353482at2"/>
<dbReference type="GO" id="GO:0007059">
    <property type="term" value="P:chromosome segregation"/>
    <property type="evidence" value="ECO:0007669"/>
    <property type="project" value="TreeGrafter"/>
</dbReference>
<proteinExistence type="predicted"/>
<name>A0A1X7AC87_9RHOB</name>
<organism evidence="2 3">
    <name type="scientific">Roseovarius gaetbuli</name>
    <dbReference type="NCBI Taxonomy" id="1356575"/>
    <lineage>
        <taxon>Bacteria</taxon>
        <taxon>Pseudomonadati</taxon>
        <taxon>Pseudomonadota</taxon>
        <taxon>Alphaproteobacteria</taxon>
        <taxon>Rhodobacterales</taxon>
        <taxon>Roseobacteraceae</taxon>
        <taxon>Roseovarius</taxon>
    </lineage>
</organism>
<dbReference type="AlphaFoldDB" id="A0A1X7AC87"/>
<dbReference type="RefSeq" id="WP_085828729.1">
    <property type="nucleotide sequence ID" value="NZ_FWFJ01000076.1"/>
</dbReference>
<evidence type="ECO:0000313" key="2">
    <source>
        <dbReference type="EMBL" id="SLN76020.1"/>
    </source>
</evidence>
<sequence>MKIEKQRVNRPKHKRVPLHMLKTEPETFQFREFETTEEHVRGLADAINAGNVLDPMTVWKRGDDDYVVVDGHHRHAAYTRCGYNKNVPVILHECSEADAILLALDENTKTKLPMTKTERDNAAWRLVCSDHNLSKAQTAKATGVSDGTIAKMRRTRKLLEEQDAFMPETWWKAMRAAKGLDRPEMTDDMVEQMIEARAKALDDKIGKEIESVRPSVYE</sequence>
<dbReference type="SUPFAM" id="SSF110849">
    <property type="entry name" value="ParB/Sulfiredoxin"/>
    <property type="match status" value="1"/>
</dbReference>
<evidence type="ECO:0000259" key="1">
    <source>
        <dbReference type="SMART" id="SM00470"/>
    </source>
</evidence>
<dbReference type="InterPro" id="IPR036086">
    <property type="entry name" value="ParB/Sulfiredoxin_sf"/>
</dbReference>